<keyword evidence="8 10" id="KW-0539">Nucleus</keyword>
<proteinExistence type="predicted"/>
<evidence type="ECO:0000256" key="11">
    <source>
        <dbReference type="RuleBase" id="RU000682"/>
    </source>
</evidence>
<dbReference type="SUPFAM" id="SSF57667">
    <property type="entry name" value="beta-beta-alpha zinc fingers"/>
    <property type="match status" value="2"/>
</dbReference>
<dbReference type="CDD" id="cd00086">
    <property type="entry name" value="homeodomain"/>
    <property type="match status" value="1"/>
</dbReference>
<dbReference type="PROSITE" id="PS50071">
    <property type="entry name" value="HOMEOBOX_2"/>
    <property type="match status" value="1"/>
</dbReference>
<dbReference type="InterPro" id="IPR001356">
    <property type="entry name" value="HD"/>
</dbReference>
<dbReference type="PANTHER" id="PTHR24394">
    <property type="entry name" value="ZINC FINGER PROTEIN"/>
    <property type="match status" value="1"/>
</dbReference>
<feature type="domain" description="C2H2-type" evidence="14">
    <location>
        <begin position="37"/>
        <end position="64"/>
    </location>
</feature>
<dbReference type="FunFam" id="3.30.160.60:FF:000072">
    <property type="entry name" value="zinc finger protein 143 isoform X1"/>
    <property type="match status" value="1"/>
</dbReference>
<protein>
    <recommendedName>
        <fullName evidence="17">Zinc finger protein 1</fullName>
    </recommendedName>
</protein>
<evidence type="ECO:0000256" key="5">
    <source>
        <dbReference type="ARBA" id="ARBA00022833"/>
    </source>
</evidence>
<keyword evidence="2" id="KW-0479">Metal-binding</keyword>
<feature type="region of interest" description="Disordered" evidence="12">
    <location>
        <begin position="164"/>
        <end position="190"/>
    </location>
</feature>
<keyword evidence="4 9" id="KW-0863">Zinc-finger</keyword>
<evidence type="ECO:0000259" key="13">
    <source>
        <dbReference type="PROSITE" id="PS50071"/>
    </source>
</evidence>
<keyword evidence="7 10" id="KW-0371">Homeobox</keyword>
<evidence type="ECO:0000259" key="14">
    <source>
        <dbReference type="PROSITE" id="PS50157"/>
    </source>
</evidence>
<dbReference type="Gene3D" id="1.10.10.60">
    <property type="entry name" value="Homeodomain-like"/>
    <property type="match status" value="1"/>
</dbReference>
<dbReference type="SMART" id="SM00389">
    <property type="entry name" value="HOX"/>
    <property type="match status" value="1"/>
</dbReference>
<dbReference type="Pfam" id="PF00096">
    <property type="entry name" value="zf-C2H2"/>
    <property type="match status" value="3"/>
</dbReference>
<dbReference type="InterPro" id="IPR017970">
    <property type="entry name" value="Homeobox_CS"/>
</dbReference>
<evidence type="ECO:0000256" key="8">
    <source>
        <dbReference type="ARBA" id="ARBA00023242"/>
    </source>
</evidence>
<evidence type="ECO:0000256" key="10">
    <source>
        <dbReference type="PROSITE-ProRule" id="PRU00108"/>
    </source>
</evidence>
<dbReference type="EMBL" id="JBJKFK010000910">
    <property type="protein sequence ID" value="KAL3314773.1"/>
    <property type="molecule type" value="Genomic_DNA"/>
</dbReference>
<evidence type="ECO:0008006" key="17">
    <source>
        <dbReference type="Google" id="ProtNLM"/>
    </source>
</evidence>
<dbReference type="PROSITE" id="PS00027">
    <property type="entry name" value="HOMEOBOX_1"/>
    <property type="match status" value="1"/>
</dbReference>
<dbReference type="PROSITE" id="PS50157">
    <property type="entry name" value="ZINC_FINGER_C2H2_2"/>
    <property type="match status" value="3"/>
</dbReference>
<evidence type="ECO:0000256" key="1">
    <source>
        <dbReference type="ARBA" id="ARBA00004123"/>
    </source>
</evidence>
<dbReference type="AlphaFoldDB" id="A0ABD2Q5V2"/>
<keyword evidence="6 10" id="KW-0238">DNA-binding</keyword>
<feature type="domain" description="C2H2-type" evidence="14">
    <location>
        <begin position="96"/>
        <end position="129"/>
    </location>
</feature>
<dbReference type="FunFam" id="3.30.160.60:FF:000013">
    <property type="entry name" value="Putative zinc finger E-box-binding homeobox 2"/>
    <property type="match status" value="1"/>
</dbReference>
<evidence type="ECO:0000313" key="15">
    <source>
        <dbReference type="EMBL" id="KAL3314773.1"/>
    </source>
</evidence>
<sequence length="418" mass="46804">MTTDVASSTRAERPVDFVFSLNRTSPLLQDVNAAGGCLCSKCGKKFANIYRLQRHLLSHTESRELRKFQCNLCSKAFKFKHHLKEHSRIHSGEKPFACKECGKRFSHSGSYSSHMTSKKCSSVSAGQQSNKNGVTAAHDSLSLPVNPILNSVLQNLFPQQYCSMKKEPETPPKQLQHQQEEQRRSRSVIRPDQVEQLRAYYRINSLPTASEVQRLSSLIGLRTKVVRVWFQNARSRDRKSVPGAPKTDAIETDPKLRAHKIEQFFDSLPSPAVAEPAFKEEPLDLSKTPEMNEGLDSHSFLSYLQGFLQKLSAKTPAPLETMESTKPTSVFCPPLLLPAQQAAWPLTIPSPIEMLLSTRWLPNPSSSSSSSLYATPLFNKLKDKLFQSHHQLVAFNEESLCNNNFAAAAPKLEETPVS</sequence>
<keyword evidence="5" id="KW-0862">Zinc</keyword>
<keyword evidence="16" id="KW-1185">Reference proteome</keyword>
<dbReference type="InterPro" id="IPR036236">
    <property type="entry name" value="Znf_C2H2_sf"/>
</dbReference>
<keyword evidence="3" id="KW-0677">Repeat</keyword>
<feature type="domain" description="C2H2-type" evidence="14">
    <location>
        <begin position="68"/>
        <end position="95"/>
    </location>
</feature>
<comment type="subcellular location">
    <subcellularLocation>
        <location evidence="1 10 11">Nucleus</location>
    </subcellularLocation>
</comment>
<accession>A0ABD2Q5V2</accession>
<evidence type="ECO:0000256" key="4">
    <source>
        <dbReference type="ARBA" id="ARBA00022771"/>
    </source>
</evidence>
<evidence type="ECO:0000256" key="9">
    <source>
        <dbReference type="PROSITE-ProRule" id="PRU00042"/>
    </source>
</evidence>
<dbReference type="InterPro" id="IPR009057">
    <property type="entry name" value="Homeodomain-like_sf"/>
</dbReference>
<dbReference type="PROSITE" id="PS00028">
    <property type="entry name" value="ZINC_FINGER_C2H2_1"/>
    <property type="match status" value="2"/>
</dbReference>
<evidence type="ECO:0000256" key="6">
    <source>
        <dbReference type="ARBA" id="ARBA00023125"/>
    </source>
</evidence>
<dbReference type="Pfam" id="PF00046">
    <property type="entry name" value="Homeodomain"/>
    <property type="match status" value="1"/>
</dbReference>
<dbReference type="SMART" id="SM00355">
    <property type="entry name" value="ZnF_C2H2"/>
    <property type="match status" value="3"/>
</dbReference>
<dbReference type="Proteomes" id="UP001626550">
    <property type="component" value="Unassembled WGS sequence"/>
</dbReference>
<gene>
    <name evidence="15" type="ORF">Ciccas_006603</name>
</gene>
<dbReference type="SUPFAM" id="SSF46689">
    <property type="entry name" value="Homeodomain-like"/>
    <property type="match status" value="1"/>
</dbReference>
<evidence type="ECO:0000256" key="2">
    <source>
        <dbReference type="ARBA" id="ARBA00022723"/>
    </source>
</evidence>
<feature type="domain" description="Homeobox" evidence="13">
    <location>
        <begin position="180"/>
        <end position="240"/>
    </location>
</feature>
<dbReference type="GO" id="GO:0003677">
    <property type="term" value="F:DNA binding"/>
    <property type="evidence" value="ECO:0007669"/>
    <property type="project" value="UniProtKB-UniRule"/>
</dbReference>
<dbReference type="GO" id="GO:0005634">
    <property type="term" value="C:nucleus"/>
    <property type="evidence" value="ECO:0007669"/>
    <property type="project" value="UniProtKB-SubCell"/>
</dbReference>
<dbReference type="GO" id="GO:0008270">
    <property type="term" value="F:zinc ion binding"/>
    <property type="evidence" value="ECO:0007669"/>
    <property type="project" value="UniProtKB-KW"/>
</dbReference>
<comment type="caution">
    <text evidence="15">The sequence shown here is derived from an EMBL/GenBank/DDBJ whole genome shotgun (WGS) entry which is preliminary data.</text>
</comment>
<name>A0ABD2Q5V2_9PLAT</name>
<dbReference type="InterPro" id="IPR013087">
    <property type="entry name" value="Znf_C2H2_type"/>
</dbReference>
<evidence type="ECO:0000256" key="3">
    <source>
        <dbReference type="ARBA" id="ARBA00022737"/>
    </source>
</evidence>
<feature type="DNA-binding region" description="Homeobox" evidence="10">
    <location>
        <begin position="182"/>
        <end position="241"/>
    </location>
</feature>
<evidence type="ECO:0000256" key="12">
    <source>
        <dbReference type="SAM" id="MobiDB-lite"/>
    </source>
</evidence>
<organism evidence="15 16">
    <name type="scientific">Cichlidogyrus casuarinus</name>
    <dbReference type="NCBI Taxonomy" id="1844966"/>
    <lineage>
        <taxon>Eukaryota</taxon>
        <taxon>Metazoa</taxon>
        <taxon>Spiralia</taxon>
        <taxon>Lophotrochozoa</taxon>
        <taxon>Platyhelminthes</taxon>
        <taxon>Monogenea</taxon>
        <taxon>Monopisthocotylea</taxon>
        <taxon>Dactylogyridea</taxon>
        <taxon>Ancyrocephalidae</taxon>
        <taxon>Cichlidogyrus</taxon>
    </lineage>
</organism>
<dbReference type="Gene3D" id="3.30.160.60">
    <property type="entry name" value="Classic Zinc Finger"/>
    <property type="match status" value="3"/>
</dbReference>
<evidence type="ECO:0000256" key="7">
    <source>
        <dbReference type="ARBA" id="ARBA00023155"/>
    </source>
</evidence>
<dbReference type="PANTHER" id="PTHR24394:SF44">
    <property type="entry name" value="ZINC FINGER PROTEIN 271-LIKE"/>
    <property type="match status" value="1"/>
</dbReference>
<reference evidence="15 16" key="1">
    <citation type="submission" date="2024-11" db="EMBL/GenBank/DDBJ databases">
        <title>Adaptive evolution of stress response genes in parasites aligns with host niche diversity.</title>
        <authorList>
            <person name="Hahn C."/>
            <person name="Resl P."/>
        </authorList>
    </citation>
    <scope>NUCLEOTIDE SEQUENCE [LARGE SCALE GENOMIC DNA]</scope>
    <source>
        <strain evidence="15">EGGRZ-B1_66</strain>
        <tissue evidence="15">Body</tissue>
    </source>
</reference>
<evidence type="ECO:0000313" key="16">
    <source>
        <dbReference type="Proteomes" id="UP001626550"/>
    </source>
</evidence>